<evidence type="ECO:0000256" key="1">
    <source>
        <dbReference type="ARBA" id="ARBA00004370"/>
    </source>
</evidence>
<evidence type="ECO:0000313" key="13">
    <source>
        <dbReference type="Proteomes" id="UP000534783"/>
    </source>
</evidence>
<keyword evidence="5" id="KW-0201">Cytochrome c-type biogenesis</keyword>
<accession>A0A7X6ICN1</accession>
<keyword evidence="3 11" id="KW-0812">Transmembrane</keyword>
<sequence>MWNEGSQCYIFRLKRKRSINRRSPLKSGRKTAIIISALIVLAGVGYLGFGSFGKNLIYFVTPSEVVAFTPEHYGKKVRVAGMVVKDSLKVVPNTLRLTFDLSDGAQTIPVAFEGVPPDLFKEGQGAVVEGFWDADRTFHSHMIMAKHSEDYMPVEMKNAGAELPKKDFFKTLKVE</sequence>
<evidence type="ECO:0000256" key="4">
    <source>
        <dbReference type="ARBA" id="ARBA00022723"/>
    </source>
</evidence>
<keyword evidence="6" id="KW-0735">Signal-anchor</keyword>
<proteinExistence type="inferred from homology"/>
<feature type="transmembrane region" description="Helical" evidence="11">
    <location>
        <begin position="31"/>
        <end position="49"/>
    </location>
</feature>
<evidence type="ECO:0000256" key="9">
    <source>
        <dbReference type="ARBA" id="ARBA00023136"/>
    </source>
</evidence>
<reference evidence="12 13" key="1">
    <citation type="journal article" date="2020" name="Nature">
        <title>Bacterial chemolithoautotrophy via manganese oxidation.</title>
        <authorList>
            <person name="Yu H."/>
            <person name="Leadbetter J.R."/>
        </authorList>
    </citation>
    <scope>NUCLEOTIDE SEQUENCE [LARGE SCALE GENOMIC DNA]</scope>
    <source>
        <strain evidence="12 13">Mn-1</strain>
    </source>
</reference>
<organism evidence="12 13">
    <name type="scientific">Candidatus Manganitrophus noduliformans</name>
    <dbReference type="NCBI Taxonomy" id="2606439"/>
    <lineage>
        <taxon>Bacteria</taxon>
        <taxon>Pseudomonadati</taxon>
        <taxon>Nitrospirota</taxon>
        <taxon>Nitrospiria</taxon>
        <taxon>Candidatus Troglogloeales</taxon>
        <taxon>Candidatus Manganitrophaceae</taxon>
        <taxon>Candidatus Manganitrophus</taxon>
    </lineage>
</organism>
<dbReference type="AlphaFoldDB" id="A0A7X6ICN1"/>
<evidence type="ECO:0000256" key="5">
    <source>
        <dbReference type="ARBA" id="ARBA00022748"/>
    </source>
</evidence>
<evidence type="ECO:0000256" key="3">
    <source>
        <dbReference type="ARBA" id="ARBA00022692"/>
    </source>
</evidence>
<dbReference type="Gene3D" id="2.40.50.140">
    <property type="entry name" value="Nucleic acid-binding proteins"/>
    <property type="match status" value="1"/>
</dbReference>
<dbReference type="GO" id="GO:0017003">
    <property type="term" value="P:protein-heme linkage"/>
    <property type="evidence" value="ECO:0007669"/>
    <property type="project" value="InterPro"/>
</dbReference>
<dbReference type="HAMAP" id="MF_01959">
    <property type="entry name" value="CcmE"/>
    <property type="match status" value="1"/>
</dbReference>
<dbReference type="InterPro" id="IPR036127">
    <property type="entry name" value="CcmE-like_sf"/>
</dbReference>
<keyword evidence="4 10" id="KW-0479">Metal-binding</keyword>
<dbReference type="GO" id="GO:0020037">
    <property type="term" value="F:heme binding"/>
    <property type="evidence" value="ECO:0007669"/>
    <property type="project" value="InterPro"/>
</dbReference>
<evidence type="ECO:0000256" key="7">
    <source>
        <dbReference type="ARBA" id="ARBA00022989"/>
    </source>
</evidence>
<dbReference type="PANTHER" id="PTHR34128">
    <property type="entry name" value="CYTOCHROME C-TYPE BIOGENESIS PROTEIN CCME HOMOLOG, MITOCHONDRIAL"/>
    <property type="match status" value="1"/>
</dbReference>
<keyword evidence="13" id="KW-1185">Reference proteome</keyword>
<dbReference type="InterPro" id="IPR004329">
    <property type="entry name" value="CcmE"/>
</dbReference>
<evidence type="ECO:0000256" key="10">
    <source>
        <dbReference type="PIRSR" id="PIRSR604329-50"/>
    </source>
</evidence>
<dbReference type="InterPro" id="IPR012340">
    <property type="entry name" value="NA-bd_OB-fold"/>
</dbReference>
<evidence type="ECO:0000313" key="12">
    <source>
        <dbReference type="EMBL" id="NKE72711.1"/>
    </source>
</evidence>
<keyword evidence="9 11" id="KW-0472">Membrane</keyword>
<keyword evidence="7 11" id="KW-1133">Transmembrane helix</keyword>
<comment type="caution">
    <text evidence="12">The sequence shown here is derived from an EMBL/GenBank/DDBJ whole genome shotgun (WGS) entry which is preliminary data.</text>
</comment>
<dbReference type="PANTHER" id="PTHR34128:SF2">
    <property type="entry name" value="CYTOCHROME C-TYPE BIOGENESIS PROTEIN CCME HOMOLOG, MITOCHONDRIAL"/>
    <property type="match status" value="1"/>
</dbReference>
<dbReference type="GO" id="GO:0005886">
    <property type="term" value="C:plasma membrane"/>
    <property type="evidence" value="ECO:0007669"/>
    <property type="project" value="InterPro"/>
</dbReference>
<evidence type="ECO:0000256" key="2">
    <source>
        <dbReference type="ARBA" id="ARBA00022617"/>
    </source>
</evidence>
<keyword evidence="2 10" id="KW-0349">Heme</keyword>
<dbReference type="EMBL" id="VTOW01000004">
    <property type="protein sequence ID" value="NKE72711.1"/>
    <property type="molecule type" value="Genomic_DNA"/>
</dbReference>
<feature type="binding site" description="axial binding residue" evidence="10">
    <location>
        <position position="151"/>
    </location>
    <ligand>
        <name>heme</name>
        <dbReference type="ChEBI" id="CHEBI:30413"/>
    </ligand>
    <ligandPart>
        <name>Fe</name>
        <dbReference type="ChEBI" id="CHEBI:18248"/>
    </ligandPart>
</feature>
<evidence type="ECO:0000256" key="11">
    <source>
        <dbReference type="SAM" id="Phobius"/>
    </source>
</evidence>
<dbReference type="SUPFAM" id="SSF82093">
    <property type="entry name" value="Heme chaperone CcmE"/>
    <property type="match status" value="1"/>
</dbReference>
<dbReference type="Pfam" id="PF03100">
    <property type="entry name" value="CcmE"/>
    <property type="match status" value="1"/>
</dbReference>
<evidence type="ECO:0000256" key="6">
    <source>
        <dbReference type="ARBA" id="ARBA00022968"/>
    </source>
</evidence>
<dbReference type="Proteomes" id="UP000534783">
    <property type="component" value="Unassembled WGS sequence"/>
</dbReference>
<evidence type="ECO:0000256" key="8">
    <source>
        <dbReference type="ARBA" id="ARBA00023004"/>
    </source>
</evidence>
<gene>
    <name evidence="12" type="ORF">MNODULE_18330</name>
</gene>
<comment type="subcellular location">
    <subcellularLocation>
        <location evidence="1">Membrane</location>
    </subcellularLocation>
</comment>
<protein>
    <submittedName>
        <fullName evidence="12">Cytochrome c maturation protein CcmE</fullName>
    </submittedName>
</protein>
<dbReference type="GO" id="GO:0046872">
    <property type="term" value="F:metal ion binding"/>
    <property type="evidence" value="ECO:0007669"/>
    <property type="project" value="UniProtKB-KW"/>
</dbReference>
<feature type="binding site" description="covalent" evidence="10">
    <location>
        <position position="147"/>
    </location>
    <ligand>
        <name>heme</name>
        <dbReference type="ChEBI" id="CHEBI:30413"/>
    </ligand>
</feature>
<dbReference type="GO" id="GO:0017004">
    <property type="term" value="P:cytochrome complex assembly"/>
    <property type="evidence" value="ECO:0007669"/>
    <property type="project" value="UniProtKB-KW"/>
</dbReference>
<keyword evidence="8 10" id="KW-0408">Iron</keyword>
<name>A0A7X6ICN1_9BACT</name>